<gene>
    <name evidence="2" type="ORF">COU01_00100</name>
</gene>
<reference evidence="3" key="1">
    <citation type="submission" date="2017-09" db="EMBL/GenBank/DDBJ databases">
        <title>Depth-based differentiation of microbial function through sediment-hosted aquifers and enrichment of novel symbionts in the deep terrestrial subsurface.</title>
        <authorList>
            <person name="Probst A.J."/>
            <person name="Ladd B."/>
            <person name="Jarett J.K."/>
            <person name="Geller-Mcgrath D.E."/>
            <person name="Sieber C.M.K."/>
            <person name="Emerson J.B."/>
            <person name="Anantharaman K."/>
            <person name="Thomas B.C."/>
            <person name="Malmstrom R."/>
            <person name="Stieglmeier M."/>
            <person name="Klingl A."/>
            <person name="Woyke T."/>
            <person name="Ryan C.M."/>
            <person name="Banfield J.F."/>
        </authorList>
    </citation>
    <scope>NUCLEOTIDE SEQUENCE [LARGE SCALE GENOMIC DNA]</scope>
</reference>
<evidence type="ECO:0000256" key="1">
    <source>
        <dbReference type="SAM" id="Phobius"/>
    </source>
</evidence>
<evidence type="ECO:0000313" key="3">
    <source>
        <dbReference type="Proteomes" id="UP000228510"/>
    </source>
</evidence>
<comment type="caution">
    <text evidence="2">The sequence shown here is derived from an EMBL/GenBank/DDBJ whole genome shotgun (WGS) entry which is preliminary data.</text>
</comment>
<dbReference type="EMBL" id="PFAT01000002">
    <property type="protein sequence ID" value="PIR92736.1"/>
    <property type="molecule type" value="Genomic_DNA"/>
</dbReference>
<keyword evidence="1" id="KW-1133">Transmembrane helix</keyword>
<keyword evidence="1" id="KW-0472">Membrane</keyword>
<dbReference type="AlphaFoldDB" id="A0A2H0V0V4"/>
<feature type="transmembrane region" description="Helical" evidence="1">
    <location>
        <begin position="48"/>
        <end position="71"/>
    </location>
</feature>
<evidence type="ECO:0000313" key="2">
    <source>
        <dbReference type="EMBL" id="PIR92736.1"/>
    </source>
</evidence>
<keyword evidence="1" id="KW-0812">Transmembrane</keyword>
<accession>A0A2H0V0V4</accession>
<proteinExistence type="predicted"/>
<evidence type="ECO:0008006" key="4">
    <source>
        <dbReference type="Google" id="ProtNLM"/>
    </source>
</evidence>
<protein>
    <recommendedName>
        <fullName evidence="4">Type 4 fimbrial biogenesis protein PilX N-terminal domain-containing protein</fullName>
    </recommendedName>
</protein>
<organism evidence="2 3">
    <name type="scientific">Candidatus Falkowbacteria bacterium CG10_big_fil_rev_8_21_14_0_10_44_15</name>
    <dbReference type="NCBI Taxonomy" id="1974569"/>
    <lineage>
        <taxon>Bacteria</taxon>
        <taxon>Candidatus Falkowiibacteriota</taxon>
    </lineage>
</organism>
<sequence>MPEGRGGGGKPKAKESWGGQVIYKFNSNVSLDKIIFMTRSAGNNEGSALLITILILASMLTVAFGVNELVVRGLQISRTSSLSGPAYLATESGAEKILWLARKSGVDPYAAFTDCRSGGYLRLDVSPPVCYGSAPYDAPYWHNLGGNNLTYSVKYTYNEATNKDNFVIVGRYGEARRSISVSYERSD</sequence>
<name>A0A2H0V0V4_9BACT</name>
<dbReference type="Proteomes" id="UP000228510">
    <property type="component" value="Unassembled WGS sequence"/>
</dbReference>